<gene>
    <name evidence="1" type="primary">stpA</name>
    <name evidence="1" type="ORF">IQ260_17640</name>
</gene>
<dbReference type="AlphaFoldDB" id="A0A928ZW07"/>
<protein>
    <submittedName>
        <fullName evidence="1">Glucosylglycerol 3-phosphatase</fullName>
        <ecNumber evidence="1">3.1.3.69</ecNumber>
    </submittedName>
</protein>
<comment type="caution">
    <text evidence="1">The sequence shown here is derived from an EMBL/GenBank/DDBJ whole genome shotgun (WGS) entry which is preliminary data.</text>
</comment>
<dbReference type="Proteomes" id="UP000615026">
    <property type="component" value="Unassembled WGS sequence"/>
</dbReference>
<keyword evidence="2" id="KW-1185">Reference proteome</keyword>
<dbReference type="NCBIfam" id="TIGR02399">
    <property type="entry name" value="salt_tol_Pase"/>
    <property type="match status" value="1"/>
</dbReference>
<dbReference type="EC" id="3.1.3.69" evidence="1"/>
<sequence length="426" mass="46265">MIPPSSPPVSPLHQQTFSLDHQGFTDLLAHTENILLIQDLDGVCMGLVKDPLNRSISRAYVEAAPAYDGHFFVLTNGEHIGKRGINGIVAKALQQPVGDLHLPGLAAGGVQWQDRNGQLTHPGVSDTELAFLKSVPGRIKTTLETFLSTVDHGLSSETLTHCINASVLDNVASPTANLNTFYETLNNLALYQQLQTQMRELTARLLVEAKAEGLENSFFVHYAPNLGRDDRGDEVVWQADDTTSGTTDFQFMLRGAIKEAGVLSLLNRYYFMKTGLHPLGIGFNARQAPKSMEDMLALVKQNFDPAHMPLIIGVGDTVTSQAINTDDGLVFKRGGSDRNFLQLIQNIGQAFESGNLVVYVDSSGGELKNRRALQVETNNGIPKVTQGPGDPRDHSDPLTLNVVFPGGHEQYCAAFQAGAIARQSLP</sequence>
<keyword evidence="1" id="KW-0378">Hydrolase</keyword>
<evidence type="ECO:0000313" key="1">
    <source>
        <dbReference type="EMBL" id="MBE9068476.1"/>
    </source>
</evidence>
<name>A0A928ZW07_LEPEC</name>
<evidence type="ECO:0000313" key="2">
    <source>
        <dbReference type="Proteomes" id="UP000615026"/>
    </source>
</evidence>
<organism evidence="1 2">
    <name type="scientific">Leptolyngbya cf. ectocarpi LEGE 11479</name>
    <dbReference type="NCBI Taxonomy" id="1828722"/>
    <lineage>
        <taxon>Bacteria</taxon>
        <taxon>Bacillati</taxon>
        <taxon>Cyanobacteriota</taxon>
        <taxon>Cyanophyceae</taxon>
        <taxon>Leptolyngbyales</taxon>
        <taxon>Leptolyngbyaceae</taxon>
        <taxon>Leptolyngbya group</taxon>
        <taxon>Leptolyngbya</taxon>
    </lineage>
</organism>
<dbReference type="EMBL" id="JADEXP010000172">
    <property type="protein sequence ID" value="MBE9068476.1"/>
    <property type="molecule type" value="Genomic_DNA"/>
</dbReference>
<dbReference type="Pfam" id="PF09506">
    <property type="entry name" value="Salt_tol_Pase"/>
    <property type="match status" value="1"/>
</dbReference>
<reference evidence="1" key="1">
    <citation type="submission" date="2020-10" db="EMBL/GenBank/DDBJ databases">
        <authorList>
            <person name="Castelo-Branco R."/>
            <person name="Eusebio N."/>
            <person name="Adriana R."/>
            <person name="Vieira A."/>
            <person name="Brugerolle De Fraissinette N."/>
            <person name="Rezende De Castro R."/>
            <person name="Schneider M.P."/>
            <person name="Vasconcelos V."/>
            <person name="Leao P.N."/>
        </authorList>
    </citation>
    <scope>NUCLEOTIDE SEQUENCE</scope>
    <source>
        <strain evidence="1">LEGE 11479</strain>
    </source>
</reference>
<dbReference type="InterPro" id="IPR012765">
    <property type="entry name" value="GGPPase"/>
</dbReference>
<dbReference type="GO" id="GO:0050530">
    <property type="term" value="F:glucosylglycerol 3-phosphatase activity"/>
    <property type="evidence" value="ECO:0007669"/>
    <property type="project" value="UniProtKB-EC"/>
</dbReference>
<proteinExistence type="predicted"/>
<dbReference type="RefSeq" id="WP_193994422.1">
    <property type="nucleotide sequence ID" value="NZ_JADEXP010000172.1"/>
</dbReference>
<accession>A0A928ZW07</accession>